<sequence>MEKGALCISSTTWSVANAVHLMKHASKNISVWKTASYYFTKQNTIAEYIHLCSLLLSRILTCNALKGFRCTIGKCSWPFSDCFLCKFS</sequence>
<accession>A0A1X7TXD6</accession>
<reference evidence="1" key="1">
    <citation type="submission" date="2017-05" db="UniProtKB">
        <authorList>
            <consortium name="EnsemblMetazoa"/>
        </authorList>
    </citation>
    <scope>IDENTIFICATION</scope>
</reference>
<protein>
    <submittedName>
        <fullName evidence="1">Uncharacterized protein</fullName>
    </submittedName>
</protein>
<proteinExistence type="predicted"/>
<organism evidence="1">
    <name type="scientific">Amphimedon queenslandica</name>
    <name type="common">Sponge</name>
    <dbReference type="NCBI Taxonomy" id="400682"/>
    <lineage>
        <taxon>Eukaryota</taxon>
        <taxon>Metazoa</taxon>
        <taxon>Porifera</taxon>
        <taxon>Demospongiae</taxon>
        <taxon>Heteroscleromorpha</taxon>
        <taxon>Haplosclerida</taxon>
        <taxon>Niphatidae</taxon>
        <taxon>Amphimedon</taxon>
    </lineage>
</organism>
<dbReference type="EnsemblMetazoa" id="Aqu2.1.20049_001">
    <property type="protein sequence ID" value="Aqu2.1.20049_001"/>
    <property type="gene ID" value="Aqu2.1.20049"/>
</dbReference>
<dbReference type="InParanoid" id="A0A1X7TXD6"/>
<name>A0A1X7TXD6_AMPQE</name>
<dbReference type="AlphaFoldDB" id="A0A1X7TXD6"/>
<evidence type="ECO:0000313" key="1">
    <source>
        <dbReference type="EnsemblMetazoa" id="Aqu2.1.20049_001"/>
    </source>
</evidence>